<dbReference type="AlphaFoldDB" id="A0A6A5H1M6"/>
<reference evidence="1 2" key="1">
    <citation type="submission" date="2019-12" db="EMBL/GenBank/DDBJ databases">
        <title>Chromosome-level assembly of the Caenorhabditis remanei genome.</title>
        <authorList>
            <person name="Teterina A.A."/>
            <person name="Willis J.H."/>
            <person name="Phillips P.C."/>
        </authorList>
    </citation>
    <scope>NUCLEOTIDE SEQUENCE [LARGE SCALE GENOMIC DNA]</scope>
    <source>
        <strain evidence="1 2">PX506</strain>
        <tissue evidence="1">Whole organism</tissue>
    </source>
</reference>
<evidence type="ECO:0000313" key="2">
    <source>
        <dbReference type="Proteomes" id="UP000483820"/>
    </source>
</evidence>
<proteinExistence type="predicted"/>
<dbReference type="CTD" id="78774853"/>
<evidence type="ECO:0000313" key="1">
    <source>
        <dbReference type="EMBL" id="KAF1760919.1"/>
    </source>
</evidence>
<accession>A0A6A5H1M6</accession>
<dbReference type="EMBL" id="WUAV01000003">
    <property type="protein sequence ID" value="KAF1760919.1"/>
    <property type="molecule type" value="Genomic_DNA"/>
</dbReference>
<dbReference type="GeneID" id="78774853"/>
<gene>
    <name evidence="1" type="ORF">GCK72_009172</name>
</gene>
<protein>
    <recommendedName>
        <fullName evidence="3">F-box associated domain-containing protein</fullName>
    </recommendedName>
</protein>
<dbReference type="RefSeq" id="XP_053586823.1">
    <property type="nucleotide sequence ID" value="XM_053727246.1"/>
</dbReference>
<comment type="caution">
    <text evidence="1">The sequence shown here is derived from an EMBL/GenBank/DDBJ whole genome shotgun (WGS) entry which is preliminary data.</text>
</comment>
<dbReference type="KEGG" id="crq:GCK72_009172"/>
<dbReference type="Proteomes" id="UP000483820">
    <property type="component" value="Chromosome III"/>
</dbReference>
<sequence length="114" mass="13650">MVTYWKDKLKGVRSVMEYVMDIFNSEIETFDITEDATSSEIHYIFQWMAKRKTAFSLFILDCNNVTTDDLNFFFRNIQISKIACLNGRFPETYRHQRSQFWTFPRNVVNFYAGV</sequence>
<organism evidence="1 2">
    <name type="scientific">Caenorhabditis remanei</name>
    <name type="common">Caenorhabditis vulgaris</name>
    <dbReference type="NCBI Taxonomy" id="31234"/>
    <lineage>
        <taxon>Eukaryota</taxon>
        <taxon>Metazoa</taxon>
        <taxon>Ecdysozoa</taxon>
        <taxon>Nematoda</taxon>
        <taxon>Chromadorea</taxon>
        <taxon>Rhabditida</taxon>
        <taxon>Rhabditina</taxon>
        <taxon>Rhabditomorpha</taxon>
        <taxon>Rhabditoidea</taxon>
        <taxon>Rhabditidae</taxon>
        <taxon>Peloderinae</taxon>
        <taxon>Caenorhabditis</taxon>
    </lineage>
</organism>
<evidence type="ECO:0008006" key="3">
    <source>
        <dbReference type="Google" id="ProtNLM"/>
    </source>
</evidence>
<name>A0A6A5H1M6_CAERE</name>